<dbReference type="RefSeq" id="WP_131483372.1">
    <property type="nucleotide sequence ID" value="NZ_SJDL01000035.1"/>
</dbReference>
<protein>
    <recommendedName>
        <fullName evidence="4">YheU family protein</fullName>
    </recommendedName>
</protein>
<gene>
    <name evidence="2" type="ORF">EZI54_18445</name>
</gene>
<proteinExistence type="predicted"/>
<evidence type="ECO:0008006" key="4">
    <source>
        <dbReference type="Google" id="ProtNLM"/>
    </source>
</evidence>
<organism evidence="2 3">
    <name type="scientific">Marinobacter halodurans</name>
    <dbReference type="NCBI Taxonomy" id="2528979"/>
    <lineage>
        <taxon>Bacteria</taxon>
        <taxon>Pseudomonadati</taxon>
        <taxon>Pseudomonadota</taxon>
        <taxon>Gammaproteobacteria</taxon>
        <taxon>Pseudomonadales</taxon>
        <taxon>Marinobacteraceae</taxon>
        <taxon>Marinobacter</taxon>
    </lineage>
</organism>
<keyword evidence="3" id="KW-1185">Reference proteome</keyword>
<feature type="region of interest" description="Disordered" evidence="1">
    <location>
        <begin position="74"/>
        <end position="93"/>
    </location>
</feature>
<dbReference type="SUPFAM" id="SSF118001">
    <property type="entry name" value="YehU-like"/>
    <property type="match status" value="1"/>
</dbReference>
<dbReference type="EMBL" id="SJDL01000035">
    <property type="protein sequence ID" value="TBW50378.1"/>
    <property type="molecule type" value="Genomic_DNA"/>
</dbReference>
<accession>A0ABY1ZHX6</accession>
<comment type="caution">
    <text evidence="2">The sequence shown here is derived from an EMBL/GenBank/DDBJ whole genome shotgun (WGS) entry which is preliminary data.</text>
</comment>
<evidence type="ECO:0000313" key="2">
    <source>
        <dbReference type="EMBL" id="TBW50378.1"/>
    </source>
</evidence>
<dbReference type="InterPro" id="IPR036685">
    <property type="entry name" value="YehU-like_sf"/>
</dbReference>
<dbReference type="Proteomes" id="UP000313645">
    <property type="component" value="Unassembled WGS sequence"/>
</dbReference>
<sequence>MNDDTEKSPEGDPRQEPFIVETDLLSDDQLEGLVEEYCTRYHGVNDTESPMAEKTRVMTAVKQGDLVVWFNPVENTAGLGPKQGNGPGSAMRN</sequence>
<reference evidence="2 3" key="1">
    <citation type="submission" date="2019-02" db="EMBL/GenBank/DDBJ databases">
        <title>Marinobacter halodurans sp. nov., a marine bacterium isolated from sea tidal flat.</title>
        <authorList>
            <person name="Yoo Y."/>
            <person name="Lee D.W."/>
            <person name="Kim B.S."/>
            <person name="Kim J.-J."/>
        </authorList>
    </citation>
    <scope>NUCLEOTIDE SEQUENCE [LARGE SCALE GENOMIC DNA]</scope>
    <source>
        <strain evidence="2 3">YJ-S3-2</strain>
    </source>
</reference>
<name>A0ABY1ZHX6_9GAMM</name>
<dbReference type="Gene3D" id="1.10.10.610">
    <property type="entry name" value="YehU-like"/>
    <property type="match status" value="1"/>
</dbReference>
<evidence type="ECO:0000313" key="3">
    <source>
        <dbReference type="Proteomes" id="UP000313645"/>
    </source>
</evidence>
<evidence type="ECO:0000256" key="1">
    <source>
        <dbReference type="SAM" id="MobiDB-lite"/>
    </source>
</evidence>